<keyword evidence="10" id="KW-0862">Zinc</keyword>
<dbReference type="Proteomes" id="UP000256970">
    <property type="component" value="Unassembled WGS sequence"/>
</dbReference>
<dbReference type="InterPro" id="IPR002893">
    <property type="entry name" value="Znf_MYND"/>
</dbReference>
<protein>
    <recommendedName>
        <fullName evidence="15">phytol kinase</fullName>
        <ecNumber evidence="15">2.7.1.182</ecNumber>
    </recommendedName>
</protein>
<dbReference type="Gene3D" id="6.10.140.2220">
    <property type="match status" value="1"/>
</dbReference>
<dbReference type="EMBL" id="FNXT01001361">
    <property type="protein sequence ID" value="SZX79244.1"/>
    <property type="molecule type" value="Genomic_DNA"/>
</dbReference>
<evidence type="ECO:0000256" key="15">
    <source>
        <dbReference type="ARBA" id="ARBA00039024"/>
    </source>
</evidence>
<evidence type="ECO:0000256" key="12">
    <source>
        <dbReference type="ARBA" id="ARBA00022989"/>
    </source>
</evidence>
<feature type="compositionally biased region" description="Polar residues" evidence="18">
    <location>
        <begin position="161"/>
        <end position="182"/>
    </location>
</feature>
<dbReference type="GO" id="GO:0010276">
    <property type="term" value="F:phytol kinase activity"/>
    <property type="evidence" value="ECO:0007669"/>
    <property type="project" value="UniProtKB-EC"/>
</dbReference>
<gene>
    <name evidence="20" type="ORF">BQ4739_LOCUS19526</name>
</gene>
<dbReference type="InterPro" id="IPR039606">
    <property type="entry name" value="Phytol/farnesol_kinase"/>
</dbReference>
<evidence type="ECO:0000256" key="1">
    <source>
        <dbReference type="ARBA" id="ARBA00004508"/>
    </source>
</evidence>
<feature type="compositionally biased region" description="Low complexity" evidence="18">
    <location>
        <begin position="82"/>
        <end position="118"/>
    </location>
</feature>
<reference evidence="20 21" key="1">
    <citation type="submission" date="2016-10" db="EMBL/GenBank/DDBJ databases">
        <authorList>
            <person name="Cai Z."/>
        </authorList>
    </citation>
    <scope>NUCLEOTIDE SEQUENCE [LARGE SCALE GENOMIC DNA]</scope>
</reference>
<evidence type="ECO:0000256" key="18">
    <source>
        <dbReference type="SAM" id="MobiDB-lite"/>
    </source>
</evidence>
<evidence type="ECO:0000256" key="8">
    <source>
        <dbReference type="ARBA" id="ARBA00022771"/>
    </source>
</evidence>
<keyword evidence="3" id="KW-0150">Chloroplast</keyword>
<comment type="subcellular location">
    <subcellularLocation>
        <location evidence="1">Plastid</location>
        <location evidence="1">Chloroplast membrane</location>
        <topology evidence="1">Multi-pass membrane protein</topology>
    </subcellularLocation>
</comment>
<feature type="region of interest" description="Disordered" evidence="18">
    <location>
        <begin position="82"/>
        <end position="123"/>
    </location>
</feature>
<dbReference type="PANTHER" id="PTHR32523:SF8">
    <property type="entry name" value="DOLICHOL KINASE"/>
    <property type="match status" value="1"/>
</dbReference>
<evidence type="ECO:0000256" key="13">
    <source>
        <dbReference type="ARBA" id="ARBA00023136"/>
    </source>
</evidence>
<evidence type="ECO:0000256" key="6">
    <source>
        <dbReference type="ARBA" id="ARBA00022692"/>
    </source>
</evidence>
<evidence type="ECO:0000256" key="4">
    <source>
        <dbReference type="ARBA" id="ARBA00022640"/>
    </source>
</evidence>
<dbReference type="STRING" id="3088.A0A383WQ00"/>
<evidence type="ECO:0000259" key="19">
    <source>
        <dbReference type="PROSITE" id="PS50865"/>
    </source>
</evidence>
<comment type="similarity">
    <text evidence="2">Belongs to the polyprenol kinase family.</text>
</comment>
<comment type="pathway">
    <text evidence="14">Cofactor biosynthesis; tocopherol biosynthesis.</text>
</comment>
<keyword evidence="5" id="KW-0808">Transferase</keyword>
<keyword evidence="13" id="KW-0472">Membrane</keyword>
<keyword evidence="7" id="KW-0479">Metal-binding</keyword>
<evidence type="ECO:0000256" key="3">
    <source>
        <dbReference type="ARBA" id="ARBA00022528"/>
    </source>
</evidence>
<keyword evidence="4" id="KW-0934">Plastid</keyword>
<dbReference type="GO" id="GO:0016020">
    <property type="term" value="C:membrane"/>
    <property type="evidence" value="ECO:0007669"/>
    <property type="project" value="UniProtKB-SubCell"/>
</dbReference>
<accession>A0A383WQ00</accession>
<dbReference type="PANTHER" id="PTHR32523">
    <property type="entry name" value="PHYTOL KINASE 1, CHLOROPLASTIC"/>
    <property type="match status" value="1"/>
</dbReference>
<evidence type="ECO:0000256" key="16">
    <source>
        <dbReference type="ARBA" id="ARBA00048889"/>
    </source>
</evidence>
<comment type="catalytic activity">
    <reaction evidence="16">
        <text>phytol + CTP = phytyl phosphate + CDP + H(+)</text>
        <dbReference type="Rhea" id="RHEA:38055"/>
        <dbReference type="ChEBI" id="CHEBI:15378"/>
        <dbReference type="ChEBI" id="CHEBI:17327"/>
        <dbReference type="ChEBI" id="CHEBI:37563"/>
        <dbReference type="ChEBI" id="CHEBI:58069"/>
        <dbReference type="ChEBI" id="CHEBI:75483"/>
        <dbReference type="EC" id="2.7.1.182"/>
    </reaction>
</comment>
<dbReference type="GO" id="GO:0009507">
    <property type="term" value="C:chloroplast"/>
    <property type="evidence" value="ECO:0007669"/>
    <property type="project" value="UniProtKB-SubCell"/>
</dbReference>
<dbReference type="Pfam" id="PF01753">
    <property type="entry name" value="zf-MYND"/>
    <property type="match status" value="1"/>
</dbReference>
<keyword evidence="21" id="KW-1185">Reference proteome</keyword>
<proteinExistence type="inferred from homology"/>
<evidence type="ECO:0000256" key="10">
    <source>
        <dbReference type="ARBA" id="ARBA00022833"/>
    </source>
</evidence>
<evidence type="ECO:0000313" key="21">
    <source>
        <dbReference type="Proteomes" id="UP000256970"/>
    </source>
</evidence>
<evidence type="ECO:0000313" key="20">
    <source>
        <dbReference type="EMBL" id="SZX79244.1"/>
    </source>
</evidence>
<organism evidence="20 21">
    <name type="scientific">Tetradesmus obliquus</name>
    <name type="common">Green alga</name>
    <name type="synonym">Acutodesmus obliquus</name>
    <dbReference type="NCBI Taxonomy" id="3088"/>
    <lineage>
        <taxon>Eukaryota</taxon>
        <taxon>Viridiplantae</taxon>
        <taxon>Chlorophyta</taxon>
        <taxon>core chlorophytes</taxon>
        <taxon>Chlorophyceae</taxon>
        <taxon>CS clade</taxon>
        <taxon>Sphaeropleales</taxon>
        <taxon>Scenedesmaceae</taxon>
        <taxon>Tetradesmus</taxon>
    </lineage>
</organism>
<evidence type="ECO:0000256" key="11">
    <source>
        <dbReference type="ARBA" id="ARBA00022946"/>
    </source>
</evidence>
<keyword evidence="9" id="KW-0418">Kinase</keyword>
<dbReference type="PROSITE" id="PS50865">
    <property type="entry name" value="ZF_MYND_2"/>
    <property type="match status" value="1"/>
</dbReference>
<keyword evidence="12" id="KW-1133">Transmembrane helix</keyword>
<evidence type="ECO:0000256" key="17">
    <source>
        <dbReference type="PROSITE-ProRule" id="PRU00134"/>
    </source>
</evidence>
<dbReference type="SUPFAM" id="SSF144232">
    <property type="entry name" value="HIT/MYND zinc finger-like"/>
    <property type="match status" value="1"/>
</dbReference>
<keyword evidence="6" id="KW-0812">Transmembrane</keyword>
<feature type="domain" description="MYND-type" evidence="19">
    <location>
        <begin position="212"/>
        <end position="252"/>
    </location>
</feature>
<evidence type="ECO:0000256" key="14">
    <source>
        <dbReference type="ARBA" id="ARBA00024015"/>
    </source>
</evidence>
<evidence type="ECO:0000256" key="9">
    <source>
        <dbReference type="ARBA" id="ARBA00022777"/>
    </source>
</evidence>
<dbReference type="EC" id="2.7.1.182" evidence="15"/>
<keyword evidence="11" id="KW-0809">Transit peptide</keyword>
<evidence type="ECO:0000256" key="7">
    <source>
        <dbReference type="ARBA" id="ARBA00022723"/>
    </source>
</evidence>
<evidence type="ECO:0000256" key="5">
    <source>
        <dbReference type="ARBA" id="ARBA00022679"/>
    </source>
</evidence>
<dbReference type="GO" id="GO:0008270">
    <property type="term" value="F:zinc ion binding"/>
    <property type="evidence" value="ECO:0007669"/>
    <property type="project" value="UniProtKB-KW"/>
</dbReference>
<keyword evidence="8 17" id="KW-0863">Zinc-finger</keyword>
<evidence type="ECO:0000256" key="2">
    <source>
        <dbReference type="ARBA" id="ARBA00010794"/>
    </source>
</evidence>
<dbReference type="AlphaFoldDB" id="A0A383WQ00"/>
<feature type="region of interest" description="Disordered" evidence="18">
    <location>
        <begin position="160"/>
        <end position="182"/>
    </location>
</feature>
<name>A0A383WQ00_TETOB</name>
<sequence>MADAMQAAGPQLLHSSIVARPEFNSEWVADQSTCAVQVVILEPSSSRVMPGAADHWHVWQTSMLQAMLQVVLAFIKTGPGPQAPGSAAAAAPTAEPPAAAGASASSSSSCGIGSSGRPDQPSGAQQVSWGYLLQLQQCSRRWAAALAAFDAKWPGWRNDVQDSSAADTASNEPASSNEAMQQTNQRFTDALELCRALAAAAPLPLVCNNPGCQSLARVSEAAAASKRCARCRCSYCSAACQTADWERHKPACKRMAAAGLTCV</sequence>